<dbReference type="SMART" id="SM00479">
    <property type="entry name" value="EXOIII"/>
    <property type="match status" value="1"/>
</dbReference>
<dbReference type="AlphaFoldDB" id="A0A6A6V9U5"/>
<dbReference type="Proteomes" id="UP000799440">
    <property type="component" value="Unassembled WGS sequence"/>
</dbReference>
<gene>
    <name evidence="6" type="ORF">M011DRAFT_519323</name>
</gene>
<dbReference type="GO" id="GO:0003676">
    <property type="term" value="F:nucleic acid binding"/>
    <property type="evidence" value="ECO:0007669"/>
    <property type="project" value="InterPro"/>
</dbReference>
<keyword evidence="4" id="KW-0269">Exonuclease</keyword>
<dbReference type="FunFam" id="3.30.420.10:FF:000003">
    <property type="entry name" value="Oligoribonuclease"/>
    <property type="match status" value="1"/>
</dbReference>
<evidence type="ECO:0000313" key="7">
    <source>
        <dbReference type="Proteomes" id="UP000799440"/>
    </source>
</evidence>
<dbReference type="EMBL" id="MU006573">
    <property type="protein sequence ID" value="KAF2747392.1"/>
    <property type="molecule type" value="Genomic_DNA"/>
</dbReference>
<protein>
    <submittedName>
        <fullName evidence="6">Ribonuclease H-like protein</fullName>
    </submittedName>
</protein>
<dbReference type="InterPro" id="IPR022894">
    <property type="entry name" value="Oligoribonuclease"/>
</dbReference>
<dbReference type="InterPro" id="IPR036397">
    <property type="entry name" value="RNaseH_sf"/>
</dbReference>
<proteinExistence type="inferred from homology"/>
<keyword evidence="3" id="KW-0378">Hydrolase</keyword>
<evidence type="ECO:0000256" key="1">
    <source>
        <dbReference type="ARBA" id="ARBA00009921"/>
    </source>
</evidence>
<evidence type="ECO:0000256" key="4">
    <source>
        <dbReference type="ARBA" id="ARBA00022839"/>
    </source>
</evidence>
<keyword evidence="7" id="KW-1185">Reference proteome</keyword>
<dbReference type="InterPro" id="IPR012337">
    <property type="entry name" value="RNaseH-like_sf"/>
</dbReference>
<dbReference type="Pfam" id="PF00929">
    <property type="entry name" value="RNase_T"/>
    <property type="match status" value="1"/>
</dbReference>
<feature type="domain" description="Exonuclease" evidence="5">
    <location>
        <begin position="6"/>
        <end position="183"/>
    </location>
</feature>
<name>A0A6A6V9U5_9PLEO</name>
<dbReference type="Gene3D" id="3.30.420.10">
    <property type="entry name" value="Ribonuclease H-like superfamily/Ribonuclease H"/>
    <property type="match status" value="1"/>
</dbReference>
<dbReference type="InterPro" id="IPR013520">
    <property type="entry name" value="Ribonucl_H"/>
</dbReference>
<organism evidence="6 7">
    <name type="scientific">Sporormia fimetaria CBS 119925</name>
    <dbReference type="NCBI Taxonomy" id="1340428"/>
    <lineage>
        <taxon>Eukaryota</taxon>
        <taxon>Fungi</taxon>
        <taxon>Dikarya</taxon>
        <taxon>Ascomycota</taxon>
        <taxon>Pezizomycotina</taxon>
        <taxon>Dothideomycetes</taxon>
        <taxon>Pleosporomycetidae</taxon>
        <taxon>Pleosporales</taxon>
        <taxon>Sporormiaceae</taxon>
        <taxon>Sporormia</taxon>
    </lineage>
</organism>
<dbReference type="CDD" id="cd06135">
    <property type="entry name" value="Orn"/>
    <property type="match status" value="1"/>
</dbReference>
<keyword evidence="2" id="KW-0540">Nuclease</keyword>
<sequence>MASKDSLVWIDCEMTGLDTDKDTIMSIACFVTDAALNLIDEEGFEAVIHHSKEELDQMGEWCTKHHGDSGLTQACLDSTTTAEQAAENLLSYIRKYVAEARTALLAGNSVHADKAFLVREPYRPVIDHLHYRILDVSSIKEAARRWAPVEMKKLPKKKMLHEARADILESIEEARFYRQTFFKREA</sequence>
<evidence type="ECO:0000313" key="6">
    <source>
        <dbReference type="EMBL" id="KAF2747392.1"/>
    </source>
</evidence>
<reference evidence="6" key="1">
    <citation type="journal article" date="2020" name="Stud. Mycol.">
        <title>101 Dothideomycetes genomes: a test case for predicting lifestyles and emergence of pathogens.</title>
        <authorList>
            <person name="Haridas S."/>
            <person name="Albert R."/>
            <person name="Binder M."/>
            <person name="Bloem J."/>
            <person name="Labutti K."/>
            <person name="Salamov A."/>
            <person name="Andreopoulos B."/>
            <person name="Baker S."/>
            <person name="Barry K."/>
            <person name="Bills G."/>
            <person name="Bluhm B."/>
            <person name="Cannon C."/>
            <person name="Castanera R."/>
            <person name="Culley D."/>
            <person name="Daum C."/>
            <person name="Ezra D."/>
            <person name="Gonzalez J."/>
            <person name="Henrissat B."/>
            <person name="Kuo A."/>
            <person name="Liang C."/>
            <person name="Lipzen A."/>
            <person name="Lutzoni F."/>
            <person name="Magnuson J."/>
            <person name="Mondo S."/>
            <person name="Nolan M."/>
            <person name="Ohm R."/>
            <person name="Pangilinan J."/>
            <person name="Park H.-J."/>
            <person name="Ramirez L."/>
            <person name="Alfaro M."/>
            <person name="Sun H."/>
            <person name="Tritt A."/>
            <person name="Yoshinaga Y."/>
            <person name="Zwiers L.-H."/>
            <person name="Turgeon B."/>
            <person name="Goodwin S."/>
            <person name="Spatafora J."/>
            <person name="Crous P."/>
            <person name="Grigoriev I."/>
        </authorList>
    </citation>
    <scope>NUCLEOTIDE SEQUENCE</scope>
    <source>
        <strain evidence="6">CBS 119925</strain>
    </source>
</reference>
<accession>A0A6A6V9U5</accession>
<dbReference type="NCBIfam" id="NF003765">
    <property type="entry name" value="PRK05359.1"/>
    <property type="match status" value="1"/>
</dbReference>
<comment type="similarity">
    <text evidence="1">Belongs to the oligoribonuclease family.</text>
</comment>
<evidence type="ECO:0000259" key="5">
    <source>
        <dbReference type="SMART" id="SM00479"/>
    </source>
</evidence>
<evidence type="ECO:0000256" key="3">
    <source>
        <dbReference type="ARBA" id="ARBA00022801"/>
    </source>
</evidence>
<dbReference type="GO" id="GO:0000175">
    <property type="term" value="F:3'-5'-RNA exonuclease activity"/>
    <property type="evidence" value="ECO:0007669"/>
    <property type="project" value="InterPro"/>
</dbReference>
<dbReference type="SUPFAM" id="SSF53098">
    <property type="entry name" value="Ribonuclease H-like"/>
    <property type="match status" value="1"/>
</dbReference>
<evidence type="ECO:0000256" key="2">
    <source>
        <dbReference type="ARBA" id="ARBA00022722"/>
    </source>
</evidence>
<dbReference type="GO" id="GO:0005739">
    <property type="term" value="C:mitochondrion"/>
    <property type="evidence" value="ECO:0007669"/>
    <property type="project" value="TreeGrafter"/>
</dbReference>
<dbReference type="OrthoDB" id="270189at2759"/>
<dbReference type="PANTHER" id="PTHR11046">
    <property type="entry name" value="OLIGORIBONUCLEASE, MITOCHONDRIAL"/>
    <property type="match status" value="1"/>
</dbReference>
<dbReference type="PANTHER" id="PTHR11046:SF0">
    <property type="entry name" value="OLIGORIBONUCLEASE, MITOCHONDRIAL"/>
    <property type="match status" value="1"/>
</dbReference>